<sequence length="194" mass="21958">MAEDTEMTPEEDAALKAQETGELAPVESAEPEEGRAVADVYPEPGTQARRKHEEAVPFERFDQLNQRLAAAEQQLSQANEYRERWARLEERQKQAAEAQAAARAAVEAAERAKARPDPELDPSGARSWDAEQRAIRAEQQVAWMSQQLGQFAQGQQVQNANYDMQNWLAFQVPQARMRFPDYDTRVDFARAARA</sequence>
<dbReference type="EMBL" id="JACDQQ010002488">
    <property type="protein sequence ID" value="MBA0088417.1"/>
    <property type="molecule type" value="Genomic_DNA"/>
</dbReference>
<feature type="compositionally biased region" description="Acidic residues" evidence="1">
    <location>
        <begin position="1"/>
        <end position="12"/>
    </location>
</feature>
<comment type="caution">
    <text evidence="2">The sequence shown here is derived from an EMBL/GenBank/DDBJ whole genome shotgun (WGS) entry which is preliminary data.</text>
</comment>
<reference evidence="2" key="1">
    <citation type="submission" date="2020-06" db="EMBL/GenBank/DDBJ databases">
        <title>Legume-microbial interactions unlock mineral nutrients during tropical forest succession.</title>
        <authorList>
            <person name="Epihov D.Z."/>
        </authorList>
    </citation>
    <scope>NUCLEOTIDE SEQUENCE [LARGE SCALE GENOMIC DNA]</scope>
    <source>
        <strain evidence="2">Pan2503</strain>
    </source>
</reference>
<evidence type="ECO:0000256" key="1">
    <source>
        <dbReference type="SAM" id="MobiDB-lite"/>
    </source>
</evidence>
<feature type="region of interest" description="Disordered" evidence="1">
    <location>
        <begin position="1"/>
        <end position="57"/>
    </location>
</feature>
<dbReference type="AlphaFoldDB" id="A0A7V8NVW0"/>
<accession>A0A7V8NVW0</accession>
<evidence type="ECO:0000313" key="3">
    <source>
        <dbReference type="Proteomes" id="UP000567293"/>
    </source>
</evidence>
<feature type="region of interest" description="Disordered" evidence="1">
    <location>
        <begin position="91"/>
        <end position="127"/>
    </location>
</feature>
<organism evidence="2 3">
    <name type="scientific">Candidatus Acidiferrum panamense</name>
    <dbReference type="NCBI Taxonomy" id="2741543"/>
    <lineage>
        <taxon>Bacteria</taxon>
        <taxon>Pseudomonadati</taxon>
        <taxon>Acidobacteriota</taxon>
        <taxon>Terriglobia</taxon>
        <taxon>Candidatus Acidiferrales</taxon>
        <taxon>Candidatus Acidiferrum</taxon>
    </lineage>
</organism>
<protein>
    <submittedName>
        <fullName evidence="2">Uncharacterized protein</fullName>
    </submittedName>
</protein>
<gene>
    <name evidence="2" type="ORF">HRJ53_25810</name>
</gene>
<proteinExistence type="predicted"/>
<name>A0A7V8NVW0_9BACT</name>
<dbReference type="Proteomes" id="UP000567293">
    <property type="component" value="Unassembled WGS sequence"/>
</dbReference>
<keyword evidence="3" id="KW-1185">Reference proteome</keyword>
<feature type="compositionally biased region" description="Basic and acidic residues" evidence="1">
    <location>
        <begin position="108"/>
        <end position="118"/>
    </location>
</feature>
<feature type="compositionally biased region" description="Low complexity" evidence="1">
    <location>
        <begin position="95"/>
        <end position="107"/>
    </location>
</feature>
<evidence type="ECO:0000313" key="2">
    <source>
        <dbReference type="EMBL" id="MBA0088417.1"/>
    </source>
</evidence>
<feature type="non-terminal residue" evidence="2">
    <location>
        <position position="194"/>
    </location>
</feature>